<reference evidence="1 2" key="1">
    <citation type="journal article" date="2019" name="Sci. Rep.">
        <title>Orb-weaving spider Araneus ventricosus genome elucidates the spidroin gene catalogue.</title>
        <authorList>
            <person name="Kono N."/>
            <person name="Nakamura H."/>
            <person name="Ohtoshi R."/>
            <person name="Moran D.A.P."/>
            <person name="Shinohara A."/>
            <person name="Yoshida Y."/>
            <person name="Fujiwara M."/>
            <person name="Mori M."/>
            <person name="Tomita M."/>
            <person name="Arakawa K."/>
        </authorList>
    </citation>
    <scope>NUCLEOTIDE SEQUENCE [LARGE SCALE GENOMIC DNA]</scope>
</reference>
<comment type="caution">
    <text evidence="1">The sequence shown here is derived from an EMBL/GenBank/DDBJ whole genome shotgun (WGS) entry which is preliminary data.</text>
</comment>
<organism evidence="1 2">
    <name type="scientific">Araneus ventricosus</name>
    <name type="common">Orbweaver spider</name>
    <name type="synonym">Epeira ventricosa</name>
    <dbReference type="NCBI Taxonomy" id="182803"/>
    <lineage>
        <taxon>Eukaryota</taxon>
        <taxon>Metazoa</taxon>
        <taxon>Ecdysozoa</taxon>
        <taxon>Arthropoda</taxon>
        <taxon>Chelicerata</taxon>
        <taxon>Arachnida</taxon>
        <taxon>Araneae</taxon>
        <taxon>Araneomorphae</taxon>
        <taxon>Entelegynae</taxon>
        <taxon>Araneoidea</taxon>
        <taxon>Araneidae</taxon>
        <taxon>Araneus</taxon>
    </lineage>
</organism>
<evidence type="ECO:0000313" key="2">
    <source>
        <dbReference type="Proteomes" id="UP000499080"/>
    </source>
</evidence>
<dbReference type="EMBL" id="BGPR01024955">
    <property type="protein sequence ID" value="GBN93452.1"/>
    <property type="molecule type" value="Genomic_DNA"/>
</dbReference>
<dbReference type="OrthoDB" id="6818379at2759"/>
<evidence type="ECO:0000313" key="1">
    <source>
        <dbReference type="EMBL" id="GBN93452.1"/>
    </source>
</evidence>
<dbReference type="Proteomes" id="UP000499080">
    <property type="component" value="Unassembled WGS sequence"/>
</dbReference>
<dbReference type="AlphaFoldDB" id="A0A4Y2SYP7"/>
<accession>A0A4Y2SYP7</accession>
<keyword evidence="2" id="KW-1185">Reference proteome</keyword>
<proteinExistence type="predicted"/>
<name>A0A4Y2SYP7_ARAVE</name>
<sequence>MWKSLQEHELEHLKSLEHRNAMYKDYAFEIENYDELNEENTNRNPWLPVHKFRLLITGESGKSKTMVELSIINKLMDNFDALYVCGKSIREPKYQKLIEDCKDLEKEDIEKEILNSKKMSKKD</sequence>
<gene>
    <name evidence="1" type="ORF">AVEN_182409_1</name>
</gene>
<protein>
    <submittedName>
        <fullName evidence="1">Uncharacterized protein</fullName>
    </submittedName>
</protein>